<dbReference type="RefSeq" id="WP_137099583.1">
    <property type="nucleotide sequence ID" value="NZ_CP039865.1"/>
</dbReference>
<dbReference type="PROSITE" id="PS01000">
    <property type="entry name" value="SDH_CYT_1"/>
    <property type="match status" value="1"/>
</dbReference>
<comment type="subcellular location">
    <subcellularLocation>
        <location evidence="2">Membrane</location>
        <topology evidence="2">Multi-pass membrane protein</topology>
    </subcellularLocation>
</comment>
<name>A0A4D7QHQ4_9HYPH</name>
<evidence type="ECO:0000256" key="7">
    <source>
        <dbReference type="ARBA" id="ARBA00022723"/>
    </source>
</evidence>
<protein>
    <recommendedName>
        <fullName evidence="4">Succinate dehydrogenase cytochrome b556 subunit</fullName>
    </recommendedName>
</protein>
<dbReference type="PANTHER" id="PTHR10978:SF5">
    <property type="entry name" value="SUCCINATE DEHYDROGENASE CYTOCHROME B560 SUBUNIT, MITOCHONDRIAL"/>
    <property type="match status" value="1"/>
</dbReference>
<dbReference type="Pfam" id="PF01127">
    <property type="entry name" value="Sdh_cyt"/>
    <property type="match status" value="1"/>
</dbReference>
<evidence type="ECO:0000256" key="5">
    <source>
        <dbReference type="ARBA" id="ARBA00022617"/>
    </source>
</evidence>
<comment type="function">
    <text evidence="1">Membrane-anchoring subunit of succinate dehydrogenase (SDH).</text>
</comment>
<keyword evidence="15" id="KW-1185">Reference proteome</keyword>
<gene>
    <name evidence="14" type="primary">sdhC</name>
    <name evidence="14" type="ORF">E8L99_11045</name>
</gene>
<comment type="cofactor">
    <cofactor evidence="12">
        <name>heme</name>
        <dbReference type="ChEBI" id="CHEBI:30413"/>
    </cofactor>
    <text evidence="12">The heme is bound between the two transmembrane subunits.</text>
</comment>
<evidence type="ECO:0000256" key="11">
    <source>
        <dbReference type="ARBA" id="ARBA00025912"/>
    </source>
</evidence>
<dbReference type="NCBIfam" id="TIGR02970">
    <property type="entry name" value="succ_dehyd_cytB"/>
    <property type="match status" value="1"/>
</dbReference>
<dbReference type="Proteomes" id="UP000298588">
    <property type="component" value="Chromosome"/>
</dbReference>
<dbReference type="InterPro" id="IPR000701">
    <property type="entry name" value="SuccDH_FuR_B_TM-su"/>
</dbReference>
<reference evidence="14 15" key="1">
    <citation type="submission" date="2019-04" db="EMBL/GenBank/DDBJ databases">
        <title>Phreatobacter aquaticus sp. nov.</title>
        <authorList>
            <person name="Choi A."/>
            <person name="Baek K."/>
        </authorList>
    </citation>
    <scope>NUCLEOTIDE SEQUENCE [LARGE SCALE GENOMIC DNA]</scope>
    <source>
        <strain evidence="14 15">NMCR1094</strain>
    </source>
</reference>
<comment type="similarity">
    <text evidence="3">Belongs to the cytochrome b560 family.</text>
</comment>
<dbReference type="GO" id="GO:0016020">
    <property type="term" value="C:membrane"/>
    <property type="evidence" value="ECO:0007669"/>
    <property type="project" value="UniProtKB-SubCell"/>
</dbReference>
<dbReference type="GO" id="GO:0046872">
    <property type="term" value="F:metal ion binding"/>
    <property type="evidence" value="ECO:0007669"/>
    <property type="project" value="UniProtKB-KW"/>
</dbReference>
<dbReference type="KEGG" id="paqt:E8L99_11045"/>
<evidence type="ECO:0000313" key="14">
    <source>
        <dbReference type="EMBL" id="QCK86251.1"/>
    </source>
</evidence>
<evidence type="ECO:0000256" key="8">
    <source>
        <dbReference type="ARBA" id="ARBA00022989"/>
    </source>
</evidence>
<dbReference type="OrthoDB" id="9799441at2"/>
<dbReference type="Gene3D" id="1.20.1300.10">
    <property type="entry name" value="Fumarate reductase/succinate dehydrogenase, transmembrane subunit"/>
    <property type="match status" value="1"/>
</dbReference>
<evidence type="ECO:0000256" key="13">
    <source>
        <dbReference type="SAM" id="Phobius"/>
    </source>
</evidence>
<dbReference type="InterPro" id="IPR014314">
    <property type="entry name" value="Succ_DH_cytb556"/>
</dbReference>
<evidence type="ECO:0000256" key="2">
    <source>
        <dbReference type="ARBA" id="ARBA00004141"/>
    </source>
</evidence>
<comment type="subunit">
    <text evidence="11">Part of an enzyme complex containing four subunits: a flavoprotein, an iron-sulfur protein, plus two membrane-anchoring proteins, SdhC and SdhD. The complex can form homotrimers.</text>
</comment>
<evidence type="ECO:0000256" key="12">
    <source>
        <dbReference type="PIRSR" id="PIRSR000178-1"/>
    </source>
</evidence>
<accession>A0A4D7QHQ4</accession>
<evidence type="ECO:0000256" key="10">
    <source>
        <dbReference type="ARBA" id="ARBA00023136"/>
    </source>
</evidence>
<feature type="binding site" description="axial binding residue" evidence="12">
    <location>
        <position position="85"/>
    </location>
    <ligand>
        <name>heme</name>
        <dbReference type="ChEBI" id="CHEBI:30413"/>
        <note>ligand shared with second transmembrane subunit</note>
    </ligand>
    <ligandPart>
        <name>Fe</name>
        <dbReference type="ChEBI" id="CHEBI:18248"/>
    </ligandPart>
</feature>
<evidence type="ECO:0000256" key="3">
    <source>
        <dbReference type="ARBA" id="ARBA00007244"/>
    </source>
</evidence>
<proteinExistence type="inferred from homology"/>
<dbReference type="CDD" id="cd03499">
    <property type="entry name" value="SQR_TypeC_SdhC"/>
    <property type="match status" value="1"/>
</dbReference>
<evidence type="ECO:0000256" key="6">
    <source>
        <dbReference type="ARBA" id="ARBA00022692"/>
    </source>
</evidence>
<evidence type="ECO:0000256" key="4">
    <source>
        <dbReference type="ARBA" id="ARBA00020076"/>
    </source>
</evidence>
<dbReference type="SUPFAM" id="SSF81343">
    <property type="entry name" value="Fumarate reductase respiratory complex transmembrane subunits"/>
    <property type="match status" value="1"/>
</dbReference>
<dbReference type="PIRSF" id="PIRSF000178">
    <property type="entry name" value="SDH_cyt_b560"/>
    <property type="match status" value="1"/>
</dbReference>
<dbReference type="InterPro" id="IPR018495">
    <property type="entry name" value="Succ_DH_cyt_bsu_CS"/>
</dbReference>
<keyword evidence="8 13" id="KW-1133">Transmembrane helix</keyword>
<dbReference type="GO" id="GO:0009055">
    <property type="term" value="F:electron transfer activity"/>
    <property type="evidence" value="ECO:0007669"/>
    <property type="project" value="InterPro"/>
</dbReference>
<dbReference type="GO" id="GO:0006099">
    <property type="term" value="P:tricarboxylic acid cycle"/>
    <property type="evidence" value="ECO:0007669"/>
    <property type="project" value="InterPro"/>
</dbReference>
<feature type="transmembrane region" description="Helical" evidence="13">
    <location>
        <begin position="62"/>
        <end position="87"/>
    </location>
</feature>
<keyword evidence="6 13" id="KW-0812">Transmembrane</keyword>
<keyword evidence="5 12" id="KW-0349">Heme</keyword>
<dbReference type="InterPro" id="IPR034804">
    <property type="entry name" value="SQR/QFR_C/D"/>
</dbReference>
<sequence length="135" mass="15180">MADSKPMVERPLSPHLQIYRPMLTMMMSIVHRATGMALFFGTVLLVWWLIAAASGPTAYANFQWYAGSFIGRLVLLGYTWALFHHMLGGIRHFIWDTGRGFGPVEREWLVRANLIGSVVLTILTWVVAYAVRGGV</sequence>
<evidence type="ECO:0000256" key="9">
    <source>
        <dbReference type="ARBA" id="ARBA00023004"/>
    </source>
</evidence>
<evidence type="ECO:0000313" key="15">
    <source>
        <dbReference type="Proteomes" id="UP000298588"/>
    </source>
</evidence>
<dbReference type="AlphaFoldDB" id="A0A4D7QHQ4"/>
<keyword evidence="7 12" id="KW-0479">Metal-binding</keyword>
<dbReference type="PROSITE" id="PS01001">
    <property type="entry name" value="SDH_CYT_2"/>
    <property type="match status" value="1"/>
</dbReference>
<keyword evidence="9 12" id="KW-0408">Iron</keyword>
<feature type="transmembrane region" description="Helical" evidence="13">
    <location>
        <begin position="108"/>
        <end position="131"/>
    </location>
</feature>
<dbReference type="EMBL" id="CP039865">
    <property type="protein sequence ID" value="QCK86251.1"/>
    <property type="molecule type" value="Genomic_DNA"/>
</dbReference>
<organism evidence="14 15">
    <name type="scientific">Phreatobacter aquaticus</name>
    <dbReference type="NCBI Taxonomy" id="2570229"/>
    <lineage>
        <taxon>Bacteria</taxon>
        <taxon>Pseudomonadati</taxon>
        <taxon>Pseudomonadota</taxon>
        <taxon>Alphaproteobacteria</taxon>
        <taxon>Hyphomicrobiales</taxon>
        <taxon>Phreatobacteraceae</taxon>
        <taxon>Phreatobacter</taxon>
    </lineage>
</organism>
<dbReference type="PANTHER" id="PTHR10978">
    <property type="entry name" value="SUCCINATE DEHYDROGENASE CYTOCHROME B560 SUBUNIT"/>
    <property type="match status" value="1"/>
</dbReference>
<evidence type="ECO:0000256" key="1">
    <source>
        <dbReference type="ARBA" id="ARBA00004050"/>
    </source>
</evidence>
<keyword evidence="10 13" id="KW-0472">Membrane</keyword>